<dbReference type="Proteomes" id="UP000057910">
    <property type="component" value="Unassembled WGS sequence"/>
</dbReference>
<comment type="caution">
    <text evidence="1">The sequence shown here is derived from an EMBL/GenBank/DDBJ whole genome shotgun (WGS) entry which is preliminary data.</text>
</comment>
<dbReference type="RefSeq" id="WP_059660135.1">
    <property type="nucleotide sequence ID" value="NZ_LOVE01000026.1"/>
</dbReference>
<evidence type="ECO:0000313" key="1">
    <source>
        <dbReference type="EMBL" id="KVN88960.1"/>
    </source>
</evidence>
<gene>
    <name evidence="1" type="ORF">WJ68_05515</name>
</gene>
<name>A0ABD4E6E6_9BURK</name>
<evidence type="ECO:0000313" key="2">
    <source>
        <dbReference type="Proteomes" id="UP000057910"/>
    </source>
</evidence>
<organism evidence="1 2">
    <name type="scientific">Burkholderia ubonensis</name>
    <dbReference type="NCBI Taxonomy" id="101571"/>
    <lineage>
        <taxon>Bacteria</taxon>
        <taxon>Pseudomonadati</taxon>
        <taxon>Pseudomonadota</taxon>
        <taxon>Betaproteobacteria</taxon>
        <taxon>Burkholderiales</taxon>
        <taxon>Burkholderiaceae</taxon>
        <taxon>Burkholderia</taxon>
        <taxon>Burkholderia cepacia complex</taxon>
    </lineage>
</organism>
<reference evidence="1 2" key="1">
    <citation type="submission" date="2015-11" db="EMBL/GenBank/DDBJ databases">
        <title>Expanding the genomic diversity of Burkholderia species for the development of highly accurate diagnostics.</title>
        <authorList>
            <person name="Sahl J."/>
            <person name="Keim P."/>
            <person name="Wagner D."/>
        </authorList>
    </citation>
    <scope>NUCLEOTIDE SEQUENCE [LARGE SCALE GENOMIC DNA]</scope>
    <source>
        <strain evidence="1 2">MSMB1585WGS</strain>
    </source>
</reference>
<protein>
    <submittedName>
        <fullName evidence="1">Uncharacterized protein</fullName>
    </submittedName>
</protein>
<proteinExistence type="predicted"/>
<accession>A0ABD4E6E6</accession>
<dbReference type="AlphaFoldDB" id="A0ABD4E6E6"/>
<sequence>MQTEVRLYPRTEADLAAESQAAERAAPKWSYNDLTAAAESAIQSYQSHPMCADAVYSFWNSLTAGKQVESDQQRLKALVTG</sequence>
<dbReference type="EMBL" id="LPAD01000034">
    <property type="protein sequence ID" value="KVN88960.1"/>
    <property type="molecule type" value="Genomic_DNA"/>
</dbReference>